<dbReference type="Proteomes" id="UP001335325">
    <property type="component" value="Chromosome"/>
</dbReference>
<gene>
    <name evidence="1" type="ORF">OIE73_28610</name>
</gene>
<evidence type="ECO:0000313" key="1">
    <source>
        <dbReference type="EMBL" id="WSD09309.1"/>
    </source>
</evidence>
<evidence type="ECO:0000313" key="2">
    <source>
        <dbReference type="Proteomes" id="UP001335325"/>
    </source>
</evidence>
<sequence>MKASERSLQEAQAGAVQADTKLAEAQRVKEQIRAHNIANNYSDFIEGIVLGRLSDGRS</sequence>
<dbReference type="EMBL" id="CP109134">
    <property type="protein sequence ID" value="WSD09309.1"/>
    <property type="molecule type" value="Genomic_DNA"/>
</dbReference>
<organism evidence="1 2">
    <name type="scientific">Streptomyces hirsutus</name>
    <dbReference type="NCBI Taxonomy" id="35620"/>
    <lineage>
        <taxon>Bacteria</taxon>
        <taxon>Bacillati</taxon>
        <taxon>Actinomycetota</taxon>
        <taxon>Actinomycetes</taxon>
        <taxon>Kitasatosporales</taxon>
        <taxon>Streptomycetaceae</taxon>
        <taxon>Streptomyces</taxon>
    </lineage>
</organism>
<accession>A0ABZ1GT72</accession>
<name>A0ABZ1GT72_9ACTN</name>
<proteinExistence type="predicted"/>
<dbReference type="RefSeq" id="WP_326755083.1">
    <property type="nucleotide sequence ID" value="NZ_CP109134.1"/>
</dbReference>
<dbReference type="GeneID" id="91546618"/>
<keyword evidence="2" id="KW-1185">Reference proteome</keyword>
<protein>
    <submittedName>
        <fullName evidence="1">Uncharacterized protein</fullName>
    </submittedName>
</protein>
<reference evidence="1 2" key="1">
    <citation type="submission" date="2022-10" db="EMBL/GenBank/DDBJ databases">
        <title>The complete genomes of actinobacterial strains from the NBC collection.</title>
        <authorList>
            <person name="Joergensen T.S."/>
            <person name="Alvarez Arevalo M."/>
            <person name="Sterndorff E.B."/>
            <person name="Faurdal D."/>
            <person name="Vuksanovic O."/>
            <person name="Mourched A.-S."/>
            <person name="Charusanti P."/>
            <person name="Shaw S."/>
            <person name="Blin K."/>
            <person name="Weber T."/>
        </authorList>
    </citation>
    <scope>NUCLEOTIDE SEQUENCE [LARGE SCALE GENOMIC DNA]</scope>
    <source>
        <strain evidence="1 2">NBC 01753</strain>
    </source>
</reference>